<dbReference type="HAMAP" id="MF_01192">
    <property type="entry name" value="Xni"/>
    <property type="match status" value="1"/>
</dbReference>
<dbReference type="GO" id="GO:0008409">
    <property type="term" value="F:5'-3' exonuclease activity"/>
    <property type="evidence" value="ECO:0007669"/>
    <property type="project" value="InterPro"/>
</dbReference>
<dbReference type="GO" id="GO:0030955">
    <property type="term" value="F:potassium ion binding"/>
    <property type="evidence" value="ECO:0007669"/>
    <property type="project" value="UniProtKB-UniRule"/>
</dbReference>
<feature type="binding site" evidence="8">
    <location>
        <position position="172"/>
    </location>
    <ligand>
        <name>K(+)</name>
        <dbReference type="ChEBI" id="CHEBI:29103"/>
    </ligand>
</feature>
<dbReference type="NCBIfam" id="NF007017">
    <property type="entry name" value="PRK09482.1"/>
    <property type="match status" value="1"/>
</dbReference>
<dbReference type="AlphaFoldDB" id="A0AA50KAY5"/>
<dbReference type="InterPro" id="IPR002421">
    <property type="entry name" value="5-3_exonuclease"/>
</dbReference>
<feature type="binding site" evidence="8">
    <location>
        <position position="173"/>
    </location>
    <ligand>
        <name>K(+)</name>
        <dbReference type="ChEBI" id="CHEBI:29103"/>
    </ligand>
</feature>
<keyword evidence="7 8" id="KW-0238">DNA-binding</keyword>
<dbReference type="GO" id="GO:0033567">
    <property type="term" value="P:DNA replication, Okazaki fragment processing"/>
    <property type="evidence" value="ECO:0007669"/>
    <property type="project" value="UniProtKB-UniRule"/>
</dbReference>
<accession>A0AA50KAY5</accession>
<dbReference type="SMART" id="SM00279">
    <property type="entry name" value="HhH2"/>
    <property type="match status" value="1"/>
</dbReference>
<feature type="binding site" evidence="8">
    <location>
        <position position="105"/>
    </location>
    <ligand>
        <name>Mg(2+)</name>
        <dbReference type="ChEBI" id="CHEBI:18420"/>
    </ligand>
</feature>
<dbReference type="GO" id="GO:0003677">
    <property type="term" value="F:DNA binding"/>
    <property type="evidence" value="ECO:0007669"/>
    <property type="project" value="UniProtKB-UniRule"/>
</dbReference>
<evidence type="ECO:0000256" key="8">
    <source>
        <dbReference type="HAMAP-Rule" id="MF_01192"/>
    </source>
</evidence>
<keyword evidence="4 8" id="KW-0378">Hydrolase</keyword>
<protein>
    <recommendedName>
        <fullName evidence="8">Flap endonuclease Xni</fullName>
        <shortName evidence="8">FEN</shortName>
        <ecNumber evidence="8">3.1.-.-</ecNumber>
    </recommendedName>
</protein>
<dbReference type="EMBL" id="CP132914">
    <property type="protein sequence ID" value="WMB71834.1"/>
    <property type="molecule type" value="Genomic_DNA"/>
</dbReference>
<keyword evidence="5 8" id="KW-0460">Magnesium</keyword>
<dbReference type="InterPro" id="IPR022895">
    <property type="entry name" value="Xni"/>
</dbReference>
<comment type="cofactor">
    <cofactor evidence="8">
        <name>K(+)</name>
        <dbReference type="ChEBI" id="CHEBI:29103"/>
    </cofactor>
    <text evidence="8">Binds 1 K(+) per subunit. The potassium ion strongly increases the affinity for DNA.</text>
</comment>
<evidence type="ECO:0000256" key="4">
    <source>
        <dbReference type="ARBA" id="ARBA00022801"/>
    </source>
</evidence>
<feature type="binding site" evidence="8">
    <location>
        <position position="183"/>
    </location>
    <ligand>
        <name>K(+)</name>
        <dbReference type="ChEBI" id="CHEBI:29103"/>
    </ligand>
</feature>
<evidence type="ECO:0000256" key="3">
    <source>
        <dbReference type="ARBA" id="ARBA00022759"/>
    </source>
</evidence>
<dbReference type="PANTHER" id="PTHR42646:SF2">
    <property type="entry name" value="5'-3' EXONUCLEASE FAMILY PROTEIN"/>
    <property type="match status" value="1"/>
</dbReference>
<feature type="binding site" evidence="8">
    <location>
        <position position="181"/>
    </location>
    <ligand>
        <name>K(+)</name>
        <dbReference type="ChEBI" id="CHEBI:29103"/>
    </ligand>
</feature>
<dbReference type="Pfam" id="PF01367">
    <property type="entry name" value="5_3_exonuc"/>
    <property type="match status" value="1"/>
</dbReference>
<dbReference type="InterPro" id="IPR036279">
    <property type="entry name" value="5-3_exonuclease_C_sf"/>
</dbReference>
<evidence type="ECO:0000259" key="9">
    <source>
        <dbReference type="SMART" id="SM00475"/>
    </source>
</evidence>
<keyword evidence="1 8" id="KW-0540">Nuclease</keyword>
<keyword evidence="3 8" id="KW-0255">Endonuclease</keyword>
<dbReference type="FunFam" id="1.10.150.20:FF:000003">
    <property type="entry name" value="DNA polymerase I"/>
    <property type="match status" value="1"/>
</dbReference>
<evidence type="ECO:0000256" key="2">
    <source>
        <dbReference type="ARBA" id="ARBA00022723"/>
    </source>
</evidence>
<evidence type="ECO:0000256" key="7">
    <source>
        <dbReference type="ARBA" id="ARBA00023125"/>
    </source>
</evidence>
<comment type="function">
    <text evidence="8">Has flap endonuclease activity. During DNA replication, flap endonucleases cleave the 5'-overhanging flap structure that is generated by displacement synthesis when DNA polymerase encounters the 5'-end of a downstream Okazaki fragment.</text>
</comment>
<reference evidence="10" key="1">
    <citation type="submission" date="2023-08" db="EMBL/GenBank/DDBJ databases">
        <title>Complete genome sequence of Shewanella oncorhynchi Z-P2, a siderophore putrebactin-producing bacterium.</title>
        <authorList>
            <person name="Zhang Y."/>
        </authorList>
    </citation>
    <scope>NUCLEOTIDE SEQUENCE</scope>
    <source>
        <strain evidence="10">Z-P2</strain>
    </source>
</reference>
<evidence type="ECO:0000256" key="1">
    <source>
        <dbReference type="ARBA" id="ARBA00022722"/>
    </source>
</evidence>
<dbReference type="EC" id="3.1.-.-" evidence="8"/>
<dbReference type="GO" id="GO:0017108">
    <property type="term" value="F:5'-flap endonuclease activity"/>
    <property type="evidence" value="ECO:0007669"/>
    <property type="project" value="UniProtKB-UniRule"/>
</dbReference>
<dbReference type="Gene3D" id="1.10.150.20">
    <property type="entry name" value="5' to 3' exonuclease, C-terminal subdomain"/>
    <property type="match status" value="1"/>
</dbReference>
<dbReference type="PANTHER" id="PTHR42646">
    <property type="entry name" value="FLAP ENDONUCLEASE XNI"/>
    <property type="match status" value="1"/>
</dbReference>
<dbReference type="InterPro" id="IPR008918">
    <property type="entry name" value="HhH2"/>
</dbReference>
<name>A0AA50KAY5_9GAMM</name>
<organism evidence="10">
    <name type="scientific">Shewanella oncorhynchi</name>
    <dbReference type="NCBI Taxonomy" id="2726434"/>
    <lineage>
        <taxon>Bacteria</taxon>
        <taxon>Pseudomonadati</taxon>
        <taxon>Pseudomonadota</taxon>
        <taxon>Gammaproteobacteria</taxon>
        <taxon>Alteromonadales</taxon>
        <taxon>Shewanellaceae</taxon>
        <taxon>Shewanella</taxon>
    </lineage>
</organism>
<dbReference type="SUPFAM" id="SSF88723">
    <property type="entry name" value="PIN domain-like"/>
    <property type="match status" value="1"/>
</dbReference>
<dbReference type="RefSeq" id="WP_306682663.1">
    <property type="nucleotide sequence ID" value="NZ_CP132914.1"/>
</dbReference>
<dbReference type="Gene3D" id="3.40.50.1010">
    <property type="entry name" value="5'-nuclease"/>
    <property type="match status" value="1"/>
</dbReference>
<feature type="region of interest" description="Interaction with DNA" evidence="8">
    <location>
        <begin position="185"/>
        <end position="190"/>
    </location>
</feature>
<feature type="domain" description="5'-3' exonuclease" evidence="9">
    <location>
        <begin position="2"/>
        <end position="251"/>
    </location>
</feature>
<dbReference type="GO" id="GO:0000287">
    <property type="term" value="F:magnesium ion binding"/>
    <property type="evidence" value="ECO:0007669"/>
    <property type="project" value="UniProtKB-UniRule"/>
</dbReference>
<dbReference type="SMART" id="SM00475">
    <property type="entry name" value="53EXOc"/>
    <property type="match status" value="1"/>
</dbReference>
<dbReference type="InterPro" id="IPR029060">
    <property type="entry name" value="PIN-like_dom_sf"/>
</dbReference>
<comment type="cofactor">
    <cofactor evidence="8">
        <name>Mg(2+)</name>
        <dbReference type="ChEBI" id="CHEBI:18420"/>
    </cofactor>
    <text evidence="8">Binds 2 Mg(2+) per subunit. Only one magnesium ion has a direct interaction with the protein, the other interactions are indirect.</text>
</comment>
<comment type="similarity">
    <text evidence="8">Belongs to the Xni family.</text>
</comment>
<proteinExistence type="inferred from homology"/>
<feature type="binding site" evidence="8">
    <location>
        <position position="186"/>
    </location>
    <ligand>
        <name>K(+)</name>
        <dbReference type="ChEBI" id="CHEBI:29103"/>
    </ligand>
</feature>
<dbReference type="InterPro" id="IPR020045">
    <property type="entry name" value="DNA_polI_H3TH"/>
</dbReference>
<dbReference type="KEGG" id="sog:RA178_15580"/>
<keyword evidence="6 8" id="KW-0630">Potassium</keyword>
<dbReference type="SUPFAM" id="SSF47807">
    <property type="entry name" value="5' to 3' exonuclease, C-terminal subdomain"/>
    <property type="match status" value="1"/>
</dbReference>
<dbReference type="InterPro" id="IPR038969">
    <property type="entry name" value="FEN"/>
</dbReference>
<keyword evidence="2 8" id="KW-0479">Metal-binding</keyword>
<dbReference type="CDD" id="cd09859">
    <property type="entry name" value="PIN_53EXO"/>
    <property type="match status" value="1"/>
</dbReference>
<sequence>MNKFLIIDGLNLVRRIYAAIPDESDMQSLTERVSLACTKLLRVHRPTHVAIVWDGDEVSWRKQLYPDYKKGRKPMPEPLAKGLAALQDHLTMMNIGSIYAAAEADDVIATLAIKTAKAQGEAIIVSTDKGFSQLNHRQISQWDHFNQQYLDIAALEQKLGVERNQFLDLMALAGDSGNKIPGIAGIGPKSAAELLKTFRSLPTLFSSLSNLGAKQAKKLAEGKEMARLSYKLAQLQTDLPLNINLKDFRVMNSLPDNNCLPENPINPA</sequence>
<dbReference type="InterPro" id="IPR020046">
    <property type="entry name" value="5-3_exonucl_a-hlix_arch_N"/>
</dbReference>
<evidence type="ECO:0000313" key="10">
    <source>
        <dbReference type="EMBL" id="WMB71834.1"/>
    </source>
</evidence>
<evidence type="ECO:0000256" key="5">
    <source>
        <dbReference type="ARBA" id="ARBA00022842"/>
    </source>
</evidence>
<gene>
    <name evidence="8 10" type="primary">xni</name>
    <name evidence="8" type="synonym">ygdG</name>
    <name evidence="10" type="ORF">RA178_15580</name>
</gene>
<dbReference type="Pfam" id="PF02739">
    <property type="entry name" value="5_3_exonuc_N"/>
    <property type="match status" value="1"/>
</dbReference>
<evidence type="ECO:0000256" key="6">
    <source>
        <dbReference type="ARBA" id="ARBA00022958"/>
    </source>
</evidence>
<dbReference type="GeneID" id="301340633"/>
<dbReference type="CDD" id="cd09898">
    <property type="entry name" value="H3TH_53EXO"/>
    <property type="match status" value="1"/>
</dbReference>
<dbReference type="Proteomes" id="UP001236800">
    <property type="component" value="Chromosome"/>
</dbReference>